<dbReference type="Pfam" id="PF02447">
    <property type="entry name" value="GntP_permease"/>
    <property type="match status" value="1"/>
</dbReference>
<dbReference type="EMBL" id="SSNT01000004">
    <property type="protein sequence ID" value="THF81503.1"/>
    <property type="molecule type" value="Genomic_DNA"/>
</dbReference>
<dbReference type="NCBIfam" id="TIGR00791">
    <property type="entry name" value="gntP"/>
    <property type="match status" value="1"/>
</dbReference>
<evidence type="ECO:0000313" key="1">
    <source>
        <dbReference type="EMBL" id="THF81503.1"/>
    </source>
</evidence>
<dbReference type="RefSeq" id="WP_136352338.1">
    <property type="nucleotide sequence ID" value="NZ_CP046266.1"/>
</dbReference>
<protein>
    <submittedName>
        <fullName evidence="1">Permease DsdX</fullName>
    </submittedName>
</protein>
<reference evidence="1 2" key="1">
    <citation type="submission" date="2019-04" db="EMBL/GenBank/DDBJ databases">
        <title>Bacillus sediminilitoris sp. nov., isolated from a tidal flat sediment on the East China Sea.</title>
        <authorList>
            <person name="Wei Y."/>
            <person name="Mao H."/>
            <person name="Fang J."/>
        </authorList>
    </citation>
    <scope>NUCLEOTIDE SEQUENCE [LARGE SCALE GENOMIC DNA]</scope>
    <source>
        <strain evidence="1 2">DSL-17</strain>
    </source>
</reference>
<dbReference type="PANTHER" id="PTHR30354">
    <property type="entry name" value="GNT FAMILY GLUCONATE TRANSPORTER"/>
    <property type="match status" value="1"/>
</dbReference>
<dbReference type="OrthoDB" id="9787129at2"/>
<name>A0A4S4C1H5_9BACI</name>
<keyword evidence="2" id="KW-1185">Reference proteome</keyword>
<organism evidence="1 2">
    <name type="scientific">Metabacillus sediminilitoris</name>
    <dbReference type="NCBI Taxonomy" id="2567941"/>
    <lineage>
        <taxon>Bacteria</taxon>
        <taxon>Bacillati</taxon>
        <taxon>Bacillota</taxon>
        <taxon>Bacilli</taxon>
        <taxon>Bacillales</taxon>
        <taxon>Bacillaceae</taxon>
        <taxon>Metabacillus</taxon>
    </lineage>
</organism>
<comment type="caution">
    <text evidence="1">The sequence shown here is derived from an EMBL/GenBank/DDBJ whole genome shotgun (WGS) entry which is preliminary data.</text>
</comment>
<dbReference type="Proteomes" id="UP000310334">
    <property type="component" value="Unassembled WGS sequence"/>
</dbReference>
<dbReference type="AlphaFoldDB" id="A0A4S4C1H5"/>
<dbReference type="GO" id="GO:0005886">
    <property type="term" value="C:plasma membrane"/>
    <property type="evidence" value="ECO:0007669"/>
    <property type="project" value="TreeGrafter"/>
</dbReference>
<sequence length="452" mass="47740">MYSVFGLSHDASLLLYAVISILGLIVLIAKFKTNPFVALIAAALFMGVISGMKFPDIVTAFQEGVAGVLGFIAIVLGLGTMLGKMMAESGGAERIARTLVNVFGEKNVHWAMMVVAVICGIPVFFQVGVVLLIPLVFVIAKHTGTPLIKIGLSLIAGLAVVHSLVPPHPAAMLAVDIFQADLGKTILYSLIVAFPAAAIAGPIYGSYISKKVHVEPTGELVEQFTETKHENLPGFGITLFTILLPVILMLLATIIGFIYPETSTIRYWADFIGSPVVALFISLVVAFYSFGFARGYDKNDLLKFTNECLGPVASIVLLIGAGGGFNKILIASGVGEAIAGFAQDAHLSPILLAFLIAGLIRAAVGSATVAMTTAAGIVAPIAATMPGVSPELLVLAVGAGSIMLSHVNDSGFWLIKEYFNMSVSETFKTWTVMETILSFVAFLMVLLLDIFI</sequence>
<dbReference type="InterPro" id="IPR003474">
    <property type="entry name" value="Glcn_transporter"/>
</dbReference>
<evidence type="ECO:0000313" key="2">
    <source>
        <dbReference type="Proteomes" id="UP000310334"/>
    </source>
</evidence>
<gene>
    <name evidence="1" type="ORF">E6W99_06250</name>
</gene>
<dbReference type="GO" id="GO:0015128">
    <property type="term" value="F:gluconate transmembrane transporter activity"/>
    <property type="evidence" value="ECO:0007669"/>
    <property type="project" value="InterPro"/>
</dbReference>
<accession>A0A4S4C1H5</accession>
<dbReference type="PANTHER" id="PTHR30354:SF26">
    <property type="entry name" value="TRANSPORTER, PUTATIVE-RELATED"/>
    <property type="match status" value="1"/>
</dbReference>
<proteinExistence type="predicted"/>
<dbReference type="PIRSF" id="PIRSF002746">
    <property type="entry name" value="Gluconate_transporter"/>
    <property type="match status" value="1"/>
</dbReference>